<dbReference type="InterPro" id="IPR027417">
    <property type="entry name" value="P-loop_NTPase"/>
</dbReference>
<dbReference type="NCBIfam" id="TIGR00041">
    <property type="entry name" value="DTMP_kinase"/>
    <property type="match status" value="1"/>
</dbReference>
<evidence type="ECO:0000256" key="4">
    <source>
        <dbReference type="ARBA" id="ARBA00022679"/>
    </source>
</evidence>
<dbReference type="InterPro" id="IPR018094">
    <property type="entry name" value="Thymidylate_kinase"/>
</dbReference>
<accession>A0A846TPS5</accession>
<dbReference type="PANTHER" id="PTHR10344:SF4">
    <property type="entry name" value="UMP-CMP KINASE 2, MITOCHONDRIAL"/>
    <property type="match status" value="1"/>
</dbReference>
<comment type="function">
    <text evidence="10 11">Phosphorylation of dTMP to form dTDP in both de novo and salvage pathways of dTTP synthesis.</text>
</comment>
<feature type="binding site" evidence="11">
    <location>
        <begin position="57"/>
        <end position="64"/>
    </location>
    <ligand>
        <name>ATP</name>
        <dbReference type="ChEBI" id="CHEBI:30616"/>
    </ligand>
</feature>
<evidence type="ECO:0000259" key="12">
    <source>
        <dbReference type="Pfam" id="PF02223"/>
    </source>
</evidence>
<dbReference type="FunFam" id="3.40.50.300:FF:000225">
    <property type="entry name" value="Thymidylate kinase"/>
    <property type="match status" value="1"/>
</dbReference>
<name>A0A846TPS5_9MICC</name>
<dbReference type="CDD" id="cd01672">
    <property type="entry name" value="TMPK"/>
    <property type="match status" value="1"/>
</dbReference>
<gene>
    <name evidence="11" type="primary">tmk</name>
    <name evidence="13" type="ORF">GTW58_10980</name>
</gene>
<dbReference type="PROSITE" id="PS01331">
    <property type="entry name" value="THYMIDYLATE_KINASE"/>
    <property type="match status" value="1"/>
</dbReference>
<feature type="domain" description="Thymidylate kinase-like" evidence="12">
    <location>
        <begin position="55"/>
        <end position="243"/>
    </location>
</feature>
<evidence type="ECO:0000313" key="13">
    <source>
        <dbReference type="EMBL" id="NKE10443.1"/>
    </source>
</evidence>
<dbReference type="GO" id="GO:0006235">
    <property type="term" value="P:dTTP biosynthetic process"/>
    <property type="evidence" value="ECO:0007669"/>
    <property type="project" value="UniProtKB-UniRule"/>
</dbReference>
<evidence type="ECO:0000256" key="3">
    <source>
        <dbReference type="ARBA" id="ARBA00017144"/>
    </source>
</evidence>
<evidence type="ECO:0000313" key="14">
    <source>
        <dbReference type="Proteomes" id="UP000521379"/>
    </source>
</evidence>
<keyword evidence="6 11" id="KW-0547">Nucleotide-binding</keyword>
<keyword evidence="7 11" id="KW-0418">Kinase</keyword>
<dbReference type="GO" id="GO:0005524">
    <property type="term" value="F:ATP binding"/>
    <property type="evidence" value="ECO:0007669"/>
    <property type="project" value="UniProtKB-UniRule"/>
</dbReference>
<evidence type="ECO:0000256" key="2">
    <source>
        <dbReference type="ARBA" id="ARBA00012980"/>
    </source>
</evidence>
<dbReference type="Proteomes" id="UP000521379">
    <property type="component" value="Unassembled WGS sequence"/>
</dbReference>
<keyword evidence="5 11" id="KW-0545">Nucleotide biosynthesis</keyword>
<sequence>MSFGHVHNLRSERCVVCSRRYSCAVTSADFPRYPLGSAAGEPDPSVPRAGLFIALEGGDGAGKSTQIKRLARGLAQGGLEVLTTREPGGSDLGERLRNLVLDPQFAPVDPRTEALLFAASRSSHVETVIRPALERGAVVITDRFLDSSVAYQGAGRGLGTSVIRDLNAWAVHGVMPDLTVLLDVSAATGRQRRSTRAEDRMEQESQDFHHDVRQAFLALAQDSPQRYLVLAADQPIPVLAQQISERVTQLLAERNLGDQAAAGRSTP</sequence>
<keyword evidence="4 11" id="KW-0808">Transferase</keyword>
<dbReference type="GO" id="GO:0005829">
    <property type="term" value="C:cytosol"/>
    <property type="evidence" value="ECO:0007669"/>
    <property type="project" value="TreeGrafter"/>
</dbReference>
<dbReference type="EC" id="2.7.4.9" evidence="2 11"/>
<dbReference type="InterPro" id="IPR018095">
    <property type="entry name" value="Thymidylate_kin_CS"/>
</dbReference>
<dbReference type="Gene3D" id="3.40.50.300">
    <property type="entry name" value="P-loop containing nucleotide triphosphate hydrolases"/>
    <property type="match status" value="1"/>
</dbReference>
<comment type="similarity">
    <text evidence="1 11">Belongs to the thymidylate kinase family.</text>
</comment>
<evidence type="ECO:0000256" key="6">
    <source>
        <dbReference type="ARBA" id="ARBA00022741"/>
    </source>
</evidence>
<dbReference type="GO" id="GO:0006233">
    <property type="term" value="P:dTDP biosynthetic process"/>
    <property type="evidence" value="ECO:0007669"/>
    <property type="project" value="InterPro"/>
</dbReference>
<proteinExistence type="inferred from homology"/>
<dbReference type="AlphaFoldDB" id="A0A846TPS5"/>
<dbReference type="Pfam" id="PF02223">
    <property type="entry name" value="Thymidylate_kin"/>
    <property type="match status" value="1"/>
</dbReference>
<dbReference type="InterPro" id="IPR039430">
    <property type="entry name" value="Thymidylate_kin-like_dom"/>
</dbReference>
<evidence type="ECO:0000256" key="10">
    <source>
        <dbReference type="ARBA" id="ARBA00057735"/>
    </source>
</evidence>
<organism evidence="13 14">
    <name type="scientific">Kocuria subflava</name>
    <dbReference type="NCBI Taxonomy" id="1736139"/>
    <lineage>
        <taxon>Bacteria</taxon>
        <taxon>Bacillati</taxon>
        <taxon>Actinomycetota</taxon>
        <taxon>Actinomycetes</taxon>
        <taxon>Micrococcales</taxon>
        <taxon>Micrococcaceae</taxon>
        <taxon>Kocuria</taxon>
    </lineage>
</organism>
<dbReference type="PANTHER" id="PTHR10344">
    <property type="entry name" value="THYMIDYLATE KINASE"/>
    <property type="match status" value="1"/>
</dbReference>
<comment type="caution">
    <text evidence="13">The sequence shown here is derived from an EMBL/GenBank/DDBJ whole genome shotgun (WGS) entry which is preliminary data.</text>
</comment>
<evidence type="ECO:0000256" key="8">
    <source>
        <dbReference type="ARBA" id="ARBA00022840"/>
    </source>
</evidence>
<protein>
    <recommendedName>
        <fullName evidence="3 11">Thymidylate kinase</fullName>
        <ecNumber evidence="2 11">2.7.4.9</ecNumber>
    </recommendedName>
    <alternativeName>
        <fullName evidence="11">dTMP kinase</fullName>
    </alternativeName>
</protein>
<evidence type="ECO:0000256" key="7">
    <source>
        <dbReference type="ARBA" id="ARBA00022777"/>
    </source>
</evidence>
<evidence type="ECO:0000256" key="5">
    <source>
        <dbReference type="ARBA" id="ARBA00022727"/>
    </source>
</evidence>
<evidence type="ECO:0000256" key="1">
    <source>
        <dbReference type="ARBA" id="ARBA00009776"/>
    </source>
</evidence>
<keyword evidence="8 11" id="KW-0067">ATP-binding</keyword>
<evidence type="ECO:0000256" key="9">
    <source>
        <dbReference type="ARBA" id="ARBA00048743"/>
    </source>
</evidence>
<dbReference type="GO" id="GO:0006227">
    <property type="term" value="P:dUDP biosynthetic process"/>
    <property type="evidence" value="ECO:0007669"/>
    <property type="project" value="TreeGrafter"/>
</dbReference>
<evidence type="ECO:0000256" key="11">
    <source>
        <dbReference type="HAMAP-Rule" id="MF_00165"/>
    </source>
</evidence>
<keyword evidence="14" id="KW-1185">Reference proteome</keyword>
<dbReference type="SUPFAM" id="SSF52540">
    <property type="entry name" value="P-loop containing nucleoside triphosphate hydrolases"/>
    <property type="match status" value="1"/>
</dbReference>
<dbReference type="EMBL" id="JAAVUN010000025">
    <property type="protein sequence ID" value="NKE10443.1"/>
    <property type="molecule type" value="Genomic_DNA"/>
</dbReference>
<dbReference type="HAMAP" id="MF_00165">
    <property type="entry name" value="Thymidylate_kinase"/>
    <property type="match status" value="1"/>
</dbReference>
<comment type="catalytic activity">
    <reaction evidence="9 11">
        <text>dTMP + ATP = dTDP + ADP</text>
        <dbReference type="Rhea" id="RHEA:13517"/>
        <dbReference type="ChEBI" id="CHEBI:30616"/>
        <dbReference type="ChEBI" id="CHEBI:58369"/>
        <dbReference type="ChEBI" id="CHEBI:63528"/>
        <dbReference type="ChEBI" id="CHEBI:456216"/>
        <dbReference type="EC" id="2.7.4.9"/>
    </reaction>
</comment>
<reference evidence="13 14" key="1">
    <citation type="submission" date="2020-02" db="EMBL/GenBank/DDBJ databases">
        <authorList>
            <person name="Sun Q."/>
        </authorList>
    </citation>
    <scope>NUCLEOTIDE SEQUENCE [LARGE SCALE GENOMIC DNA]</scope>
    <source>
        <strain evidence="13 14">YIM 13062</strain>
    </source>
</reference>
<dbReference type="GO" id="GO:0004798">
    <property type="term" value="F:dTMP kinase activity"/>
    <property type="evidence" value="ECO:0007669"/>
    <property type="project" value="UniProtKB-UniRule"/>
</dbReference>